<dbReference type="EC" id="6.3.2.9" evidence="7 8"/>
<evidence type="ECO:0000256" key="4">
    <source>
        <dbReference type="ARBA" id="ARBA00022598"/>
    </source>
</evidence>
<name>A0A133XUT4_9ACTN</name>
<dbReference type="Gene3D" id="3.40.1190.10">
    <property type="entry name" value="Mur-like, catalytic domain"/>
    <property type="match status" value="1"/>
</dbReference>
<dbReference type="NCBIfam" id="TIGR01087">
    <property type="entry name" value="murD"/>
    <property type="match status" value="1"/>
</dbReference>
<evidence type="ECO:0000256" key="7">
    <source>
        <dbReference type="HAMAP-Rule" id="MF_00639"/>
    </source>
</evidence>
<evidence type="ECO:0000259" key="10">
    <source>
        <dbReference type="Pfam" id="PF02875"/>
    </source>
</evidence>
<dbReference type="Gene3D" id="3.40.50.720">
    <property type="entry name" value="NAD(P)-binding Rossmann-like Domain"/>
    <property type="match status" value="1"/>
</dbReference>
<feature type="region of interest" description="Disordered" evidence="9">
    <location>
        <begin position="556"/>
        <end position="582"/>
    </location>
</feature>
<dbReference type="Pfam" id="PF08245">
    <property type="entry name" value="Mur_ligase_M"/>
    <property type="match status" value="1"/>
</dbReference>
<evidence type="ECO:0000256" key="3">
    <source>
        <dbReference type="ARBA" id="ARBA00022490"/>
    </source>
</evidence>
<evidence type="ECO:0000313" key="13">
    <source>
        <dbReference type="Proteomes" id="UP000070675"/>
    </source>
</evidence>
<reference evidence="13" key="1">
    <citation type="submission" date="2016-01" db="EMBL/GenBank/DDBJ databases">
        <authorList>
            <person name="Mitreva M."/>
            <person name="Pepin K.H."/>
            <person name="Mihindukulasuriya K.A."/>
            <person name="Fulton R."/>
            <person name="Fronick C."/>
            <person name="O'Laughlin M."/>
            <person name="Miner T."/>
            <person name="Herter B."/>
            <person name="Rosa B.A."/>
            <person name="Cordes M."/>
            <person name="Tomlinson C."/>
            <person name="Wollam A."/>
            <person name="Palsikar V.B."/>
            <person name="Mardis E.R."/>
            <person name="Wilson R.K."/>
        </authorList>
    </citation>
    <scope>NUCLEOTIDE SEQUENCE [LARGE SCALE GENOMIC DNA]</scope>
    <source>
        <strain evidence="13">DNF00019</strain>
    </source>
</reference>
<dbReference type="InterPro" id="IPR005762">
    <property type="entry name" value="MurD"/>
</dbReference>
<keyword evidence="13" id="KW-1185">Reference proteome</keyword>
<comment type="caution">
    <text evidence="12">The sequence shown here is derived from an EMBL/GenBank/DDBJ whole genome shotgun (WGS) entry which is preliminary data.</text>
</comment>
<comment type="subcellular location">
    <subcellularLocation>
        <location evidence="1 7 8">Cytoplasm</location>
    </subcellularLocation>
</comment>
<sequence length="582" mass="62892">MGMTRQNVNEQRADEKTVGAASVGEKCISAAVADEKTVDEKTLGDVCILGVGKTGVAVAQYLLDLPRGTVRSITMYGGTQSGAHAREPQTHEAQVHEAHTHESQQQQQPADDPLQNLADAGVRLVLGTDEVKAPANVAAYNLTITSPGIPPFSRFYQTAASCSKTMIGEPEFAWRQSPDKWIGITGTNGKTTTTTLIAALLQQAGLLAKAVGNIGTLSIANVAKRPADEWFVAELSSFQLAETQHLHPRVAILLNITPDHLSWHKTLQNYVAAKERIFAQLDAGDLAVISSDSNLTPIVERLHKRGLRVCICDTAADPHTPCAAFVAEKTLYVRLDAKLYALLGVDELTLKGTHNIQNVLAACACALDLGLSVESICQTLRSFSPLEHRIEPVATDAAGIHYINDSKATNTDAVVKALTAFPKGKVILLAGGHDKHTELTEFNQAVLESCKAVVCFGEAASRLSEALSTYQEQTQVSGQNQTSQQDQRQTDDPRLRIEHAKHLADALQQAIALAHKGDYVLLSPACSSFDEFSGYEERGRVFKQLVMQHVNQHLNHAANSDSETTSPDKTTDNNPKECEKSS</sequence>
<keyword evidence="7 8" id="KW-0133">Cell shape</keyword>
<organism evidence="12 13">
    <name type="scientific">Atopobium deltae</name>
    <dbReference type="NCBI Taxonomy" id="1393034"/>
    <lineage>
        <taxon>Bacteria</taxon>
        <taxon>Bacillati</taxon>
        <taxon>Actinomycetota</taxon>
        <taxon>Coriobacteriia</taxon>
        <taxon>Coriobacteriales</taxon>
        <taxon>Atopobiaceae</taxon>
        <taxon>Atopobium</taxon>
    </lineage>
</organism>
<dbReference type="GO" id="GO:0009252">
    <property type="term" value="P:peptidoglycan biosynthetic process"/>
    <property type="evidence" value="ECO:0007669"/>
    <property type="project" value="UniProtKB-UniRule"/>
</dbReference>
<feature type="domain" description="Mur ligase C-terminal" evidence="10">
    <location>
        <begin position="388"/>
        <end position="526"/>
    </location>
</feature>
<keyword evidence="4 7" id="KW-0436">Ligase</keyword>
<evidence type="ECO:0000259" key="11">
    <source>
        <dbReference type="Pfam" id="PF08245"/>
    </source>
</evidence>
<comment type="function">
    <text evidence="7 8">Cell wall formation. Catalyzes the addition of glutamate to the nucleotide precursor UDP-N-acetylmuramoyl-L-alanine (UMA).</text>
</comment>
<dbReference type="GO" id="GO:0051301">
    <property type="term" value="P:cell division"/>
    <property type="evidence" value="ECO:0007669"/>
    <property type="project" value="UniProtKB-KW"/>
</dbReference>
<evidence type="ECO:0000256" key="6">
    <source>
        <dbReference type="ARBA" id="ARBA00022840"/>
    </source>
</evidence>
<dbReference type="InterPro" id="IPR013221">
    <property type="entry name" value="Mur_ligase_cen"/>
</dbReference>
<gene>
    <name evidence="7" type="primary">murD</name>
    <name evidence="12" type="ORF">HMPREF3192_00758</name>
</gene>
<feature type="domain" description="Mur ligase central" evidence="11">
    <location>
        <begin position="184"/>
        <end position="366"/>
    </location>
</feature>
<feature type="compositionally biased region" description="Basic and acidic residues" evidence="9">
    <location>
        <begin position="569"/>
        <end position="582"/>
    </location>
</feature>
<keyword evidence="3 7" id="KW-0963">Cytoplasm</keyword>
<dbReference type="InterPro" id="IPR036615">
    <property type="entry name" value="Mur_ligase_C_dom_sf"/>
</dbReference>
<comment type="catalytic activity">
    <reaction evidence="7 8">
        <text>UDP-N-acetyl-alpha-D-muramoyl-L-alanine + D-glutamate + ATP = UDP-N-acetyl-alpha-D-muramoyl-L-alanyl-D-glutamate + ADP + phosphate + H(+)</text>
        <dbReference type="Rhea" id="RHEA:16429"/>
        <dbReference type="ChEBI" id="CHEBI:15378"/>
        <dbReference type="ChEBI" id="CHEBI:29986"/>
        <dbReference type="ChEBI" id="CHEBI:30616"/>
        <dbReference type="ChEBI" id="CHEBI:43474"/>
        <dbReference type="ChEBI" id="CHEBI:83898"/>
        <dbReference type="ChEBI" id="CHEBI:83900"/>
        <dbReference type="ChEBI" id="CHEBI:456216"/>
        <dbReference type="EC" id="6.3.2.9"/>
    </reaction>
</comment>
<evidence type="ECO:0000256" key="1">
    <source>
        <dbReference type="ARBA" id="ARBA00004496"/>
    </source>
</evidence>
<dbReference type="GO" id="GO:0071555">
    <property type="term" value="P:cell wall organization"/>
    <property type="evidence" value="ECO:0007669"/>
    <property type="project" value="UniProtKB-KW"/>
</dbReference>
<dbReference type="PATRIC" id="fig|1393034.3.peg.732"/>
<dbReference type="STRING" id="1393034.HMPREF3192_00758"/>
<dbReference type="InterPro" id="IPR036565">
    <property type="entry name" value="Mur-like_cat_sf"/>
</dbReference>
<keyword evidence="7 8" id="KW-0573">Peptidoglycan synthesis</keyword>
<dbReference type="PANTHER" id="PTHR43692">
    <property type="entry name" value="UDP-N-ACETYLMURAMOYLALANINE--D-GLUTAMATE LIGASE"/>
    <property type="match status" value="1"/>
</dbReference>
<dbReference type="Pfam" id="PF02875">
    <property type="entry name" value="Mur_ligase_C"/>
    <property type="match status" value="1"/>
</dbReference>
<comment type="pathway">
    <text evidence="2 7 8">Cell wall biogenesis; peptidoglycan biosynthesis.</text>
</comment>
<feature type="compositionally biased region" description="Basic and acidic residues" evidence="9">
    <location>
        <begin position="84"/>
        <end position="102"/>
    </location>
</feature>
<dbReference type="GO" id="GO:0005524">
    <property type="term" value="F:ATP binding"/>
    <property type="evidence" value="ECO:0007669"/>
    <property type="project" value="UniProtKB-UniRule"/>
</dbReference>
<evidence type="ECO:0000313" key="12">
    <source>
        <dbReference type="EMBL" id="KXB34659.1"/>
    </source>
</evidence>
<dbReference type="InterPro" id="IPR004101">
    <property type="entry name" value="Mur_ligase_C"/>
</dbReference>
<dbReference type="Proteomes" id="UP000070675">
    <property type="component" value="Unassembled WGS sequence"/>
</dbReference>
<feature type="region of interest" description="Disordered" evidence="9">
    <location>
        <begin position="79"/>
        <end position="112"/>
    </location>
</feature>
<dbReference type="EMBL" id="LSCR01000012">
    <property type="protein sequence ID" value="KXB34659.1"/>
    <property type="molecule type" value="Genomic_DNA"/>
</dbReference>
<dbReference type="AlphaFoldDB" id="A0A133XUT4"/>
<comment type="similarity">
    <text evidence="7">Belongs to the MurCDEF family.</text>
</comment>
<protein>
    <recommendedName>
        <fullName evidence="7 8">UDP-N-acetylmuramoylalanine--D-glutamate ligase</fullName>
        <ecNumber evidence="7 8">6.3.2.9</ecNumber>
    </recommendedName>
    <alternativeName>
        <fullName evidence="7">D-glutamic acid-adding enzyme</fullName>
    </alternativeName>
    <alternativeName>
        <fullName evidence="7">UDP-N-acetylmuramoyl-L-alanyl-D-glutamate synthetase</fullName>
    </alternativeName>
</protein>
<keyword evidence="7 8" id="KW-0961">Cell wall biogenesis/degradation</keyword>
<dbReference type="UniPathway" id="UPA00219"/>
<dbReference type="GO" id="GO:0005737">
    <property type="term" value="C:cytoplasm"/>
    <property type="evidence" value="ECO:0007669"/>
    <property type="project" value="UniProtKB-SubCell"/>
</dbReference>
<evidence type="ECO:0000256" key="5">
    <source>
        <dbReference type="ARBA" id="ARBA00022741"/>
    </source>
</evidence>
<evidence type="ECO:0000256" key="8">
    <source>
        <dbReference type="RuleBase" id="RU003664"/>
    </source>
</evidence>
<feature type="compositionally biased region" description="Polar residues" evidence="9">
    <location>
        <begin position="556"/>
        <end position="568"/>
    </location>
</feature>
<dbReference type="PANTHER" id="PTHR43692:SF1">
    <property type="entry name" value="UDP-N-ACETYLMURAMOYLALANINE--D-GLUTAMATE LIGASE"/>
    <property type="match status" value="1"/>
</dbReference>
<dbReference type="HAMAP" id="MF_00639">
    <property type="entry name" value="MurD"/>
    <property type="match status" value="1"/>
</dbReference>
<evidence type="ECO:0000256" key="2">
    <source>
        <dbReference type="ARBA" id="ARBA00004752"/>
    </source>
</evidence>
<keyword evidence="5 7" id="KW-0547">Nucleotide-binding</keyword>
<dbReference type="GO" id="GO:0008764">
    <property type="term" value="F:UDP-N-acetylmuramoylalanine-D-glutamate ligase activity"/>
    <property type="evidence" value="ECO:0007669"/>
    <property type="project" value="UniProtKB-UniRule"/>
</dbReference>
<feature type="binding site" evidence="7">
    <location>
        <begin position="186"/>
        <end position="192"/>
    </location>
    <ligand>
        <name>ATP</name>
        <dbReference type="ChEBI" id="CHEBI:30616"/>
    </ligand>
</feature>
<dbReference type="Gene3D" id="3.90.190.20">
    <property type="entry name" value="Mur ligase, C-terminal domain"/>
    <property type="match status" value="1"/>
</dbReference>
<dbReference type="SUPFAM" id="SSF53623">
    <property type="entry name" value="MurD-like peptide ligases, catalytic domain"/>
    <property type="match status" value="1"/>
</dbReference>
<evidence type="ECO:0000256" key="9">
    <source>
        <dbReference type="SAM" id="MobiDB-lite"/>
    </source>
</evidence>
<dbReference type="GO" id="GO:0008360">
    <property type="term" value="P:regulation of cell shape"/>
    <property type="evidence" value="ECO:0007669"/>
    <property type="project" value="UniProtKB-KW"/>
</dbReference>
<keyword evidence="6 7" id="KW-0067">ATP-binding</keyword>
<accession>A0A133XUT4</accession>
<proteinExistence type="inferred from homology"/>
<dbReference type="SUPFAM" id="SSF53244">
    <property type="entry name" value="MurD-like peptide ligases, peptide-binding domain"/>
    <property type="match status" value="1"/>
</dbReference>
<keyword evidence="7 8" id="KW-0131">Cell cycle</keyword>
<keyword evidence="7 8" id="KW-0132">Cell division</keyword>